<dbReference type="Gene3D" id="3.60.21.10">
    <property type="match status" value="1"/>
</dbReference>
<dbReference type="GO" id="GO:0009245">
    <property type="term" value="P:lipid A biosynthetic process"/>
    <property type="evidence" value="ECO:0007669"/>
    <property type="project" value="TreeGrafter"/>
</dbReference>
<proteinExistence type="predicted"/>
<organism evidence="7 8">
    <name type="scientific">Sorangium cellulosum</name>
    <name type="common">Polyangium cellulosum</name>
    <dbReference type="NCBI Taxonomy" id="56"/>
    <lineage>
        <taxon>Bacteria</taxon>
        <taxon>Pseudomonadati</taxon>
        <taxon>Myxococcota</taxon>
        <taxon>Polyangia</taxon>
        <taxon>Polyangiales</taxon>
        <taxon>Polyangiaceae</taxon>
        <taxon>Sorangium</taxon>
    </lineage>
</organism>
<dbReference type="AlphaFoldDB" id="A0A150TB21"/>
<dbReference type="InterPro" id="IPR043461">
    <property type="entry name" value="LpxH-like"/>
</dbReference>
<evidence type="ECO:0000313" key="7">
    <source>
        <dbReference type="EMBL" id="KYG01894.1"/>
    </source>
</evidence>
<dbReference type="SUPFAM" id="SSF56300">
    <property type="entry name" value="Metallo-dependent phosphatases"/>
    <property type="match status" value="1"/>
</dbReference>
<evidence type="ECO:0000256" key="1">
    <source>
        <dbReference type="ARBA" id="ARBA00022475"/>
    </source>
</evidence>
<dbReference type="PANTHER" id="PTHR34990:SF2">
    <property type="entry name" value="BLL8164 PROTEIN"/>
    <property type="match status" value="1"/>
</dbReference>
<name>A0A150TB21_SORCE</name>
<reference evidence="7 8" key="1">
    <citation type="submission" date="2014-02" db="EMBL/GenBank/DDBJ databases">
        <title>The small core and large imbalanced accessory genome model reveals a collaborative survival strategy of Sorangium cellulosum strains in nature.</title>
        <authorList>
            <person name="Han K."/>
            <person name="Peng R."/>
            <person name="Blom J."/>
            <person name="Li Y.-Z."/>
        </authorList>
    </citation>
    <scope>NUCLEOTIDE SEQUENCE [LARGE SCALE GENOMIC DNA]</scope>
    <source>
        <strain evidence="7 8">So0007-03</strain>
    </source>
</reference>
<gene>
    <name evidence="7" type="ORF">BE21_55685</name>
</gene>
<dbReference type="GO" id="GO:0008758">
    <property type="term" value="F:UDP-2,3-diacylglucosamine hydrolase activity"/>
    <property type="evidence" value="ECO:0007669"/>
    <property type="project" value="TreeGrafter"/>
</dbReference>
<evidence type="ECO:0000313" key="8">
    <source>
        <dbReference type="Proteomes" id="UP000075502"/>
    </source>
</evidence>
<dbReference type="Pfam" id="PF00149">
    <property type="entry name" value="Metallophos"/>
    <property type="match status" value="1"/>
</dbReference>
<dbReference type="InterPro" id="IPR029052">
    <property type="entry name" value="Metallo-depent_PP-like"/>
</dbReference>
<evidence type="ECO:0000256" key="4">
    <source>
        <dbReference type="ARBA" id="ARBA00023136"/>
    </source>
</evidence>
<dbReference type="GO" id="GO:0016020">
    <property type="term" value="C:membrane"/>
    <property type="evidence" value="ECO:0007669"/>
    <property type="project" value="GOC"/>
</dbReference>
<feature type="domain" description="Calcineurin-like phosphoesterase" evidence="6">
    <location>
        <begin position="8"/>
        <end position="120"/>
    </location>
</feature>
<accession>A0A150TB21</accession>
<keyword evidence="3" id="KW-0479">Metal-binding</keyword>
<sequence length="483" mass="52108">MPAEPIERVVAISDIHMGADNGRSIFSAQKQLAAFIDHLAAAPERLDLIVLGDALDYLQVSPFLDFTGATAKKKTQAIVAHNCEVFDAFGRLIGSGKRLRWCMGNHDIELAFPEAQAELVDAITRGADPGTRARLELCLRGERLDYPLASGGVLRLVHGNKGDPWNDVDHDALAEAARTGGPFPYPPGSRLVAEVLNPLKDDGFAHVDLLKPEQTVALPLTLALWPDNTKKHLAAAFPAFFATKAVGIKSWLQRVFTGAKRRFGTSPPAGAVATATTPEDLLVYALSDSFAGQSDEARDQTLNALSTLLGDARGTEAFTRALTAPPAPGQTFGGSLPERFIQSALRACADNANRRSNLWSLEAPDELDPYVRGAFDDGAVVVVAGHTHLARAVSYPGGYYLNTGTWANLMRIPTYVRGAEFAAHARSLKGFLERPEQAPTELRPFQRLTYADVDLRPAAGGPAFRAELREWTPGPSRAVSQFP</sequence>
<keyword evidence="5" id="KW-0464">Manganese</keyword>
<keyword evidence="2" id="KW-0997">Cell inner membrane</keyword>
<evidence type="ECO:0000256" key="2">
    <source>
        <dbReference type="ARBA" id="ARBA00022519"/>
    </source>
</evidence>
<dbReference type="InterPro" id="IPR004843">
    <property type="entry name" value="Calcineurin-like_PHP"/>
</dbReference>
<dbReference type="GO" id="GO:0046872">
    <property type="term" value="F:metal ion binding"/>
    <property type="evidence" value="ECO:0007669"/>
    <property type="project" value="UniProtKB-KW"/>
</dbReference>
<dbReference type="CDD" id="cd00838">
    <property type="entry name" value="MPP_superfamily"/>
    <property type="match status" value="1"/>
</dbReference>
<keyword evidence="4" id="KW-0472">Membrane</keyword>
<evidence type="ECO:0000259" key="6">
    <source>
        <dbReference type="Pfam" id="PF00149"/>
    </source>
</evidence>
<keyword evidence="1" id="KW-1003">Cell membrane</keyword>
<evidence type="ECO:0000256" key="5">
    <source>
        <dbReference type="ARBA" id="ARBA00023211"/>
    </source>
</evidence>
<dbReference type="PANTHER" id="PTHR34990">
    <property type="entry name" value="UDP-2,3-DIACYLGLUCOSAMINE HYDROLASE-RELATED"/>
    <property type="match status" value="1"/>
</dbReference>
<evidence type="ECO:0000256" key="3">
    <source>
        <dbReference type="ARBA" id="ARBA00022723"/>
    </source>
</evidence>
<dbReference type="EMBL" id="JEME01003214">
    <property type="protein sequence ID" value="KYG01894.1"/>
    <property type="molecule type" value="Genomic_DNA"/>
</dbReference>
<dbReference type="Proteomes" id="UP000075502">
    <property type="component" value="Unassembled WGS sequence"/>
</dbReference>
<protein>
    <recommendedName>
        <fullName evidence="6">Calcineurin-like phosphoesterase domain-containing protein</fullName>
    </recommendedName>
</protein>
<comment type="caution">
    <text evidence="7">The sequence shown here is derived from an EMBL/GenBank/DDBJ whole genome shotgun (WGS) entry which is preliminary data.</text>
</comment>